<accession>A0A9P5A913</accession>
<gene>
    <name evidence="2" type="ORF">FBEOM_11745</name>
</gene>
<keyword evidence="3" id="KW-1185">Reference proteome</keyword>
<reference evidence="2" key="2">
    <citation type="submission" date="2020-02" db="EMBL/GenBank/DDBJ databases">
        <title>Identification and distribution of gene clusters putatively required for synthesis of sphingolipid metabolism inhibitors in phylogenetically diverse species of the filamentous fungus Fusarium.</title>
        <authorList>
            <person name="Kim H.-S."/>
            <person name="Busman M."/>
            <person name="Brown D.W."/>
            <person name="Divon H."/>
            <person name="Uhlig S."/>
            <person name="Proctor R.H."/>
        </authorList>
    </citation>
    <scope>NUCLEOTIDE SEQUENCE</scope>
    <source>
        <strain evidence="2">NRRL 25174</strain>
    </source>
</reference>
<comment type="caution">
    <text evidence="2">The sequence shown here is derived from an EMBL/GenBank/DDBJ whole genome shotgun (WGS) entry which is preliminary data.</text>
</comment>
<dbReference type="OrthoDB" id="3521097at2759"/>
<name>A0A9P5A913_9HYPO</name>
<evidence type="ECO:0008006" key="4">
    <source>
        <dbReference type="Google" id="ProtNLM"/>
    </source>
</evidence>
<feature type="compositionally biased region" description="Low complexity" evidence="1">
    <location>
        <begin position="364"/>
        <end position="374"/>
    </location>
</feature>
<dbReference type="PANTHER" id="PTHR38166">
    <property type="entry name" value="C2H2-TYPE DOMAIN-CONTAINING PROTEIN-RELATED"/>
    <property type="match status" value="1"/>
</dbReference>
<feature type="region of interest" description="Disordered" evidence="1">
    <location>
        <begin position="311"/>
        <end position="374"/>
    </location>
</feature>
<dbReference type="EMBL" id="PVQB02000687">
    <property type="protein sequence ID" value="KAF4334419.1"/>
    <property type="molecule type" value="Genomic_DNA"/>
</dbReference>
<dbReference type="Proteomes" id="UP000730481">
    <property type="component" value="Unassembled WGS sequence"/>
</dbReference>
<dbReference type="PANTHER" id="PTHR38166:SF1">
    <property type="entry name" value="C2H2-TYPE DOMAIN-CONTAINING PROTEIN"/>
    <property type="match status" value="1"/>
</dbReference>
<evidence type="ECO:0000256" key="1">
    <source>
        <dbReference type="SAM" id="MobiDB-lite"/>
    </source>
</evidence>
<sequence>MDVTTTGGAAGDKPSAKPSLRVTNLAYTGFRNREEDLAHGPLLSGVGVGQEDALISYPVYDPILESSESGLAGESVLPLFPSRLPQLGSAQALSSAPSQSGPSFSVPGSVSYTGHQSVAEWLATYTTQQRNGRSFVSVPEFSWGESSARHLDWPNESTISFAEALGMVPSAQICFDGQQLELPEIRNGQFSRVNPGSERALSMSARSLPQIEVPNSGEDRLKLSMMACIGSFDHSDELWDANDFFENLEVVSTTCSVASDASLSAILFRGEFIEAGLPDHVEIALQKTLEDLVEIIIDEFYRSYAPQRRTASTKGKQIDRRYTRSNNRTQGSVTKKGNKSGCRKPQNLDGDGGSEDEESDRNGEGSSSADGSSQHSRFWACPFIKWDPKGNRKTCVKKLRDIYSLKKHIEDKHMPNRCPDCFQTFPGDIDGIPEHPCIEIYGPPPLPRAGVITKDMERQIKARSDTKMTHREQWERLFKIIFPREPMPSSPYLSYEMAQKLCAAEELFRQIFALPKVCQVIREAGIESHWKRFRELAFEDFLQQCWDSLPTDDRLSSRTASEEEERTEHVQSFPSVDFEMDNYSCVLGLKDCEYDLDETATFQPGLLKEVENTPTLIPEAFDNQPEIGDDGFLARLSAIDTYGSTYSDVAKYVSFQEAENGAFLRPGGGNLPWYEGYETP</sequence>
<organism evidence="2 3">
    <name type="scientific">Fusarium beomiforme</name>
    <dbReference type="NCBI Taxonomy" id="44412"/>
    <lineage>
        <taxon>Eukaryota</taxon>
        <taxon>Fungi</taxon>
        <taxon>Dikarya</taxon>
        <taxon>Ascomycota</taxon>
        <taxon>Pezizomycotina</taxon>
        <taxon>Sordariomycetes</taxon>
        <taxon>Hypocreomycetidae</taxon>
        <taxon>Hypocreales</taxon>
        <taxon>Nectriaceae</taxon>
        <taxon>Fusarium</taxon>
        <taxon>Fusarium burgessii species complex</taxon>
    </lineage>
</organism>
<dbReference type="AlphaFoldDB" id="A0A9P5A913"/>
<reference evidence="2" key="1">
    <citation type="journal article" date="2017" name="Mycologia">
        <title>Fusarium algeriense, sp. nov., a novel toxigenic crown rot pathogen of durum wheat from Algeria is nested in the Fusarium burgessii species complex.</title>
        <authorList>
            <person name="Laraba I."/>
            <person name="Keddad A."/>
            <person name="Boureghda H."/>
            <person name="Abdallah N."/>
            <person name="Vaughan M.M."/>
            <person name="Proctor R.H."/>
            <person name="Busman M."/>
            <person name="O'Donnell K."/>
        </authorList>
    </citation>
    <scope>NUCLEOTIDE SEQUENCE</scope>
    <source>
        <strain evidence="2">NRRL 25174</strain>
    </source>
</reference>
<protein>
    <recommendedName>
        <fullName evidence="4">C2H2-type domain-containing protein</fullName>
    </recommendedName>
</protein>
<proteinExistence type="predicted"/>
<feature type="compositionally biased region" description="Polar residues" evidence="1">
    <location>
        <begin position="324"/>
        <end position="335"/>
    </location>
</feature>
<evidence type="ECO:0000313" key="3">
    <source>
        <dbReference type="Proteomes" id="UP000730481"/>
    </source>
</evidence>
<evidence type="ECO:0000313" key="2">
    <source>
        <dbReference type="EMBL" id="KAF4334419.1"/>
    </source>
</evidence>